<keyword evidence="5 7" id="KW-0472">Membrane</keyword>
<dbReference type="Proteomes" id="UP000694888">
    <property type="component" value="Unplaced"/>
</dbReference>
<dbReference type="PANTHER" id="PTHR13314:SF2">
    <property type="entry name" value="CALCIUM CHANNEL FLOWER HOMOLOG"/>
    <property type="match status" value="1"/>
</dbReference>
<sequence length="186" mass="20171">MGQAPSNQVPPAVGGQQEGRPGGDTKNDDGVTWWCKLLAKVICVVSGIAAMFLGLWACFTISPTCLVAGIFLMMFGFAIIVLEAPCCCQFLDFIQPITRFSERRSYWQKAGAYAIPPFVPFLLCHSLTVIFGCALLLTSGVVYGLLALGKKADRDTMMTRARGEDVEMKETLITSEVVPVSIPEDP</sequence>
<evidence type="ECO:0000256" key="3">
    <source>
        <dbReference type="ARBA" id="ARBA00022692"/>
    </source>
</evidence>
<feature type="transmembrane region" description="Helical" evidence="7">
    <location>
        <begin position="129"/>
        <end position="148"/>
    </location>
</feature>
<name>A0ABM0JZ99_APLCA</name>
<reference evidence="9" key="1">
    <citation type="submission" date="2025-08" db="UniProtKB">
        <authorList>
            <consortium name="RefSeq"/>
        </authorList>
    </citation>
    <scope>IDENTIFICATION</scope>
</reference>
<keyword evidence="8" id="KW-1185">Reference proteome</keyword>
<evidence type="ECO:0000256" key="5">
    <source>
        <dbReference type="ARBA" id="ARBA00023136"/>
    </source>
</evidence>
<accession>A0ABM0JZ99</accession>
<dbReference type="GeneID" id="101852495"/>
<evidence type="ECO:0000256" key="7">
    <source>
        <dbReference type="SAM" id="Phobius"/>
    </source>
</evidence>
<feature type="region of interest" description="Disordered" evidence="6">
    <location>
        <begin position="1"/>
        <end position="26"/>
    </location>
</feature>
<dbReference type="InterPro" id="IPR019365">
    <property type="entry name" value="TVP18/Ca-channel_flower"/>
</dbReference>
<gene>
    <name evidence="9" type="primary">LOC101852495</name>
</gene>
<feature type="transmembrane region" description="Helical" evidence="7">
    <location>
        <begin position="68"/>
        <end position="94"/>
    </location>
</feature>
<dbReference type="RefSeq" id="XP_005105049.1">
    <property type="nucleotide sequence ID" value="XM_005104992.3"/>
</dbReference>
<proteinExistence type="inferred from homology"/>
<protein>
    <submittedName>
        <fullName evidence="9">Calcium channel flower homolog</fullName>
    </submittedName>
</protein>
<evidence type="ECO:0000256" key="6">
    <source>
        <dbReference type="SAM" id="MobiDB-lite"/>
    </source>
</evidence>
<evidence type="ECO:0000313" key="8">
    <source>
        <dbReference type="Proteomes" id="UP000694888"/>
    </source>
</evidence>
<evidence type="ECO:0000256" key="4">
    <source>
        <dbReference type="ARBA" id="ARBA00022989"/>
    </source>
</evidence>
<evidence type="ECO:0000313" key="9">
    <source>
        <dbReference type="RefSeq" id="XP_005105049.1"/>
    </source>
</evidence>
<dbReference type="Pfam" id="PF10233">
    <property type="entry name" value="Cg6151-P"/>
    <property type="match status" value="1"/>
</dbReference>
<dbReference type="SMART" id="SM01077">
    <property type="entry name" value="Cg6151-P"/>
    <property type="match status" value="1"/>
</dbReference>
<comment type="subcellular location">
    <subcellularLocation>
        <location evidence="1">Endomembrane system</location>
        <topology evidence="1">Multi-pass membrane protein</topology>
    </subcellularLocation>
</comment>
<evidence type="ECO:0000256" key="2">
    <source>
        <dbReference type="ARBA" id="ARBA00010023"/>
    </source>
</evidence>
<dbReference type="PANTHER" id="PTHR13314">
    <property type="entry name" value="CALCIUM CHANNEL FLOWER HOMOLOG"/>
    <property type="match status" value="1"/>
</dbReference>
<keyword evidence="3 7" id="KW-0812">Transmembrane</keyword>
<organism evidence="8 9">
    <name type="scientific">Aplysia californica</name>
    <name type="common">California sea hare</name>
    <dbReference type="NCBI Taxonomy" id="6500"/>
    <lineage>
        <taxon>Eukaryota</taxon>
        <taxon>Metazoa</taxon>
        <taxon>Spiralia</taxon>
        <taxon>Lophotrochozoa</taxon>
        <taxon>Mollusca</taxon>
        <taxon>Gastropoda</taxon>
        <taxon>Heterobranchia</taxon>
        <taxon>Euthyneura</taxon>
        <taxon>Tectipleura</taxon>
        <taxon>Aplysiida</taxon>
        <taxon>Aplysioidea</taxon>
        <taxon>Aplysiidae</taxon>
        <taxon>Aplysia</taxon>
    </lineage>
</organism>
<evidence type="ECO:0000256" key="1">
    <source>
        <dbReference type="ARBA" id="ARBA00004127"/>
    </source>
</evidence>
<comment type="similarity">
    <text evidence="2">Belongs to the calcium channel flower family.</text>
</comment>
<feature type="transmembrane region" description="Helical" evidence="7">
    <location>
        <begin position="37"/>
        <end position="62"/>
    </location>
</feature>
<keyword evidence="4 7" id="KW-1133">Transmembrane helix</keyword>